<organism evidence="2 3">
    <name type="scientific">Aureibaculum algae</name>
    <dbReference type="NCBI Taxonomy" id="2584122"/>
    <lineage>
        <taxon>Bacteria</taxon>
        <taxon>Pseudomonadati</taxon>
        <taxon>Bacteroidota</taxon>
        <taxon>Flavobacteriia</taxon>
        <taxon>Flavobacteriales</taxon>
        <taxon>Flavobacteriaceae</taxon>
        <taxon>Aureibaculum</taxon>
    </lineage>
</organism>
<evidence type="ECO:0000313" key="2">
    <source>
        <dbReference type="EMBL" id="QCX37540.1"/>
    </source>
</evidence>
<proteinExistence type="predicted"/>
<feature type="transmembrane region" description="Helical" evidence="1">
    <location>
        <begin position="199"/>
        <end position="224"/>
    </location>
</feature>
<keyword evidence="3" id="KW-1185">Reference proteome</keyword>
<feature type="transmembrane region" description="Helical" evidence="1">
    <location>
        <begin position="244"/>
        <end position="266"/>
    </location>
</feature>
<reference evidence="2 3" key="1">
    <citation type="submission" date="2019-05" db="EMBL/GenBank/DDBJ databases">
        <title>Algicella ahnfeltiae gen. nov., sp. nov., a novel marine bacterium of the family Flavobacteriaceae isolated from a red alga.</title>
        <authorList>
            <person name="Nedashkovskaya O.I."/>
            <person name="Kukhlevskiy A.D."/>
            <person name="Kim S.-G."/>
            <person name="Zhukova N.V."/>
            <person name="Mikhailov V.V."/>
        </authorList>
    </citation>
    <scope>NUCLEOTIDE SEQUENCE [LARGE SCALE GENOMIC DNA]</scope>
    <source>
        <strain evidence="2 3">10Alg115</strain>
    </source>
</reference>
<feature type="transmembrane region" description="Helical" evidence="1">
    <location>
        <begin position="152"/>
        <end position="170"/>
    </location>
</feature>
<gene>
    <name evidence="2" type="ORF">FF125_03480</name>
</gene>
<feature type="transmembrane region" description="Helical" evidence="1">
    <location>
        <begin position="278"/>
        <end position="301"/>
    </location>
</feature>
<feature type="transmembrane region" description="Helical" evidence="1">
    <location>
        <begin position="363"/>
        <end position="380"/>
    </location>
</feature>
<dbReference type="KEGG" id="fbe:FF125_03480"/>
<dbReference type="EMBL" id="CP040749">
    <property type="protein sequence ID" value="QCX37540.1"/>
    <property type="molecule type" value="Genomic_DNA"/>
</dbReference>
<feature type="transmembrane region" description="Helical" evidence="1">
    <location>
        <begin position="426"/>
        <end position="444"/>
    </location>
</feature>
<dbReference type="PANTHER" id="PTHR43044">
    <property type="match status" value="1"/>
</dbReference>
<keyword evidence="1" id="KW-1133">Transmembrane helix</keyword>
<dbReference type="RefSeq" id="WP_138948473.1">
    <property type="nucleotide sequence ID" value="NZ_CP040749.1"/>
</dbReference>
<keyword evidence="1" id="KW-0472">Membrane</keyword>
<feature type="transmembrane region" description="Helical" evidence="1">
    <location>
        <begin position="12"/>
        <end position="30"/>
    </location>
</feature>
<accession>A0A5B7TMV9</accession>
<dbReference type="Proteomes" id="UP000306229">
    <property type="component" value="Chromosome"/>
</dbReference>
<dbReference type="PANTHER" id="PTHR43044:SF1">
    <property type="entry name" value="QUINOL:CYTOCHROME C OXIDOREDUCTASE QUINONE-BINDING SUBUNIT 2"/>
    <property type="match status" value="1"/>
</dbReference>
<dbReference type="AlphaFoldDB" id="A0A5B7TMV9"/>
<evidence type="ECO:0000313" key="3">
    <source>
        <dbReference type="Proteomes" id="UP000306229"/>
    </source>
</evidence>
<feature type="transmembrane region" description="Helical" evidence="1">
    <location>
        <begin position="111"/>
        <end position="131"/>
    </location>
</feature>
<name>A0A5B7TMV9_9FLAO</name>
<sequence length="465" mass="53011">MYTFSSRLKTFSLVLIIIGALGIGYGFFTAPKTVDDVKAMMHNAEDTHGATTAEHAEVDDHASKDVHEVTGAIKGEHATENDHAAAVEHGDDAGHYEHVLMQAQNRPWTAIYVPMIFFLLISVCALVYYAIQRAASAGWSPLLFRVMEGVTGYIGIGSLIVLAFLVASAMHGNHMFAWMYASADPTAANFDFAMETKDWWLNIPGFLIRAVIYVSIWIGFRHFILKNSRLQDESGDLKYFKRSFNLSVVFLVVFLVSELFMAFDWLMSIDHHWFSQLYSFYVFASMFVSAITVIALVTIYLRSRGFLPQVNDSHIHDLAKYMFAFSIFWTYLWYAQFMLQWYANIPEEATYFYPRLIGEYQPLFIGMLIMNFVFPILVLMNSDYKRIPWFVVLAGLIILTGHYLDVFVMVAPGTVGSHWHFGIPEIGALLFFAGLFIFVVFNSLTKAPLLPKENPFIKESEVFHY</sequence>
<keyword evidence="1" id="KW-0812">Transmembrane</keyword>
<protein>
    <submittedName>
        <fullName evidence="2">Quinol:cytochrome C oxidoreductase</fullName>
    </submittedName>
</protein>
<dbReference type="OrthoDB" id="140980at2"/>
<feature type="transmembrane region" description="Helical" evidence="1">
    <location>
        <begin position="321"/>
        <end position="343"/>
    </location>
</feature>
<evidence type="ECO:0000256" key="1">
    <source>
        <dbReference type="SAM" id="Phobius"/>
    </source>
</evidence>
<feature type="transmembrane region" description="Helical" evidence="1">
    <location>
        <begin position="387"/>
        <end position="406"/>
    </location>
</feature>